<evidence type="ECO:0000313" key="1">
    <source>
        <dbReference type="EMBL" id="GME28854.1"/>
    </source>
</evidence>
<organism evidence="1 2">
    <name type="scientific">Neofusicoccum parvum</name>
    <dbReference type="NCBI Taxonomy" id="310453"/>
    <lineage>
        <taxon>Eukaryota</taxon>
        <taxon>Fungi</taxon>
        <taxon>Dikarya</taxon>
        <taxon>Ascomycota</taxon>
        <taxon>Pezizomycotina</taxon>
        <taxon>Dothideomycetes</taxon>
        <taxon>Dothideomycetes incertae sedis</taxon>
        <taxon>Botryosphaeriales</taxon>
        <taxon>Botryosphaeriaceae</taxon>
        <taxon>Neofusicoccum</taxon>
    </lineage>
</organism>
<reference evidence="1" key="1">
    <citation type="submission" date="2024-09" db="EMBL/GenBank/DDBJ databases">
        <title>Draft Genome Sequences of Neofusicoccum parvum.</title>
        <authorList>
            <person name="Ashida A."/>
            <person name="Camagna M."/>
            <person name="Tanaka A."/>
            <person name="Takemoto D."/>
        </authorList>
    </citation>
    <scope>NUCLEOTIDE SEQUENCE</scope>
    <source>
        <strain evidence="1">PPO83</strain>
    </source>
</reference>
<accession>A0ACB5S7Y9</accession>
<gene>
    <name evidence="1" type="primary">g1384</name>
    <name evidence="1" type="ORF">NpPPO83_00001384</name>
</gene>
<keyword evidence="2" id="KW-1185">Reference proteome</keyword>
<evidence type="ECO:0000313" key="2">
    <source>
        <dbReference type="Proteomes" id="UP001165186"/>
    </source>
</evidence>
<comment type="caution">
    <text evidence="1">The sequence shown here is derived from an EMBL/GenBank/DDBJ whole genome shotgun (WGS) entry which is preliminary data.</text>
</comment>
<dbReference type="Proteomes" id="UP001165186">
    <property type="component" value="Unassembled WGS sequence"/>
</dbReference>
<dbReference type="EMBL" id="BSXG01000053">
    <property type="protein sequence ID" value="GME28854.1"/>
    <property type="molecule type" value="Genomic_DNA"/>
</dbReference>
<name>A0ACB5S7Y9_9PEZI</name>
<proteinExistence type="predicted"/>
<protein>
    <submittedName>
        <fullName evidence="1">BTB/POZ-like protein</fullName>
    </submittedName>
</protein>
<sequence>MATSMARSAFINQIASQFADNDLYSDITLHFSGTTLHAHRIVLASQSTWFLLRLGGTHQLNDMPTSPQTLDLGDGDDPTLLSALLKYLYTRAYPALTDETGPPEPKAHVCLRHLRLYELANKYGVACAQVAAADRVRQHMGELYAYSADLLTDFVPFLYGDALTPVPLSGDAHGLRAFVAETAARDRLERVESCEMERYVREFPEFAVDYLTAVWALRRTQVAEKRLKGVLCRACDYSMEITVNDVEQVGGRISRVGMWRGSEDSSIKLEDLKDELYLKACPNCQGELEKQFLM</sequence>